<keyword evidence="1" id="KW-1133">Transmembrane helix</keyword>
<keyword evidence="1" id="KW-0812">Transmembrane</keyword>
<evidence type="ECO:0000259" key="3">
    <source>
        <dbReference type="Pfam" id="PF08924"/>
    </source>
</evidence>
<dbReference type="InterPro" id="IPR002477">
    <property type="entry name" value="Peptidoglycan-bd-like"/>
</dbReference>
<keyword evidence="1" id="KW-0472">Membrane</keyword>
<dbReference type="CDD" id="cd06418">
    <property type="entry name" value="GH25_BacA-like"/>
    <property type="match status" value="1"/>
</dbReference>
<dbReference type="Pfam" id="PF01471">
    <property type="entry name" value="PG_binding_1"/>
    <property type="match status" value="2"/>
</dbReference>
<organism evidence="4 5">
    <name type="scientific">Marinilactibacillus psychrotolerans</name>
    <dbReference type="NCBI Taxonomy" id="191770"/>
    <lineage>
        <taxon>Bacteria</taxon>
        <taxon>Bacillati</taxon>
        <taxon>Bacillota</taxon>
        <taxon>Bacilli</taxon>
        <taxon>Lactobacillales</taxon>
        <taxon>Carnobacteriaceae</taxon>
        <taxon>Marinilactibacillus</taxon>
    </lineage>
</organism>
<comment type="caution">
    <text evidence="4">The sequence shown here is derived from an EMBL/GenBank/DDBJ whole genome shotgun (WGS) entry which is preliminary data.</text>
</comment>
<feature type="transmembrane region" description="Helical" evidence="1">
    <location>
        <begin position="691"/>
        <end position="712"/>
    </location>
</feature>
<dbReference type="Gene3D" id="1.10.101.10">
    <property type="entry name" value="PGBD-like superfamily/PGBD"/>
    <property type="match status" value="2"/>
</dbReference>
<dbReference type="InterPro" id="IPR036365">
    <property type="entry name" value="PGBD-like_sf"/>
</dbReference>
<dbReference type="Pfam" id="PF08924">
    <property type="entry name" value="Rv2525c_GlyHyd-like"/>
    <property type="match status" value="1"/>
</dbReference>
<dbReference type="GO" id="GO:0016787">
    <property type="term" value="F:hydrolase activity"/>
    <property type="evidence" value="ECO:0007669"/>
    <property type="project" value="UniProtKB-KW"/>
</dbReference>
<sequence length="737" mass="78887">MVDQAVLAAQKWVNDTYSGRAGYSRVDENGKTGWPTMYALTRALQLELGITATSNNFGPGTLSNLEGQYSSIGPNLNDNNSNIVKIIQSGLYCKGYGPGAISGTFGSGTAAAVSNMQENMGINADGTVTPKVFKALLTMDAYVTLEYYGGTEKIRKIQQWLNGKYLHRENFFIQPTDGVYSRGTQEALIYAIQFEEGLSDSVANGNFGPSTRSNLPTLRVGNQDGSTQFVHLLQAALCFNQYDVDFDGIFGNGTKSAVIAFQSFAMLPSDGIVGLTTWSSLLVSTGDPTRKGTALDCITEITPDRAQTLVNAGYETVGRYLTNVEGTTLNKKIQTGELETIFNAGMTVFPIYQTYGGNASYFNANQGTQDAIAAHNAAKNYGFPENTIIYFAVDYDSTDYDITNSILPHFAAVYSKLTELGIYKVGIYGTRNACSRVSEAGYAITSFVSGMSTGFSGNLGYPLPKNWAFDQISTITLGSGEGLIEIDNNIKSGRDNGVSYVEQVSPSDSYDAIIKEALSNVGNDIPIFSGLAGNIVLDGEERTILDTNLLKVTYSSSKEVTQGDDDANIIYVIDGQPADNPFKASVLGRIQGMDGLSNEIKVGSEGMVNTLATNVGNGQIKTSISAEFGQIVYTYEVIVTDIELPFTTNASASIILKVYLKTYNFPPEYPVPVAVTERINQVSTEAFNGEWVATAIVGVVAVVGIGLLAVYASPVLAANFANIASYITAVTATILGI</sequence>
<protein>
    <submittedName>
        <fullName evidence="4">Glycoside hydrolase domain-containing protein</fullName>
    </submittedName>
</protein>
<name>A0ABW8UL48_9LACT</name>
<dbReference type="Proteomes" id="UP001625374">
    <property type="component" value="Unassembled WGS sequence"/>
</dbReference>
<dbReference type="EMBL" id="JBGQQK010000034">
    <property type="protein sequence ID" value="MFL2103623.1"/>
    <property type="molecule type" value="Genomic_DNA"/>
</dbReference>
<gene>
    <name evidence="4" type="ORF">ACEN37_10170</name>
</gene>
<evidence type="ECO:0000313" key="4">
    <source>
        <dbReference type="EMBL" id="MFL2103623.1"/>
    </source>
</evidence>
<feature type="domain" description="Peptidoglycan binding-like" evidence="2">
    <location>
        <begin position="228"/>
        <end position="281"/>
    </location>
</feature>
<dbReference type="InterPro" id="IPR017853">
    <property type="entry name" value="GH"/>
</dbReference>
<dbReference type="Gene3D" id="3.20.20.80">
    <property type="entry name" value="Glycosidases"/>
    <property type="match status" value="1"/>
</dbReference>
<dbReference type="SUPFAM" id="SSF47090">
    <property type="entry name" value="PGBD-like"/>
    <property type="match status" value="2"/>
</dbReference>
<dbReference type="RefSeq" id="WP_400885389.1">
    <property type="nucleotide sequence ID" value="NZ_JBGQQG010000038.1"/>
</dbReference>
<proteinExistence type="predicted"/>
<evidence type="ECO:0000313" key="5">
    <source>
        <dbReference type="Proteomes" id="UP001625374"/>
    </source>
</evidence>
<keyword evidence="4" id="KW-0378">Hydrolase</keyword>
<evidence type="ECO:0000256" key="1">
    <source>
        <dbReference type="SAM" id="Phobius"/>
    </source>
</evidence>
<feature type="domain" description="Peptidoglycan binding-like" evidence="2">
    <location>
        <begin position="81"/>
        <end position="136"/>
    </location>
</feature>
<dbReference type="SUPFAM" id="SSF51445">
    <property type="entry name" value="(Trans)glycosidases"/>
    <property type="match status" value="1"/>
</dbReference>
<keyword evidence="5" id="KW-1185">Reference proteome</keyword>
<feature type="domain" description="Rv2525c-like glycoside hydrolase-like" evidence="3">
    <location>
        <begin position="307"/>
        <end position="490"/>
    </location>
</feature>
<accession>A0ABW8UL48</accession>
<dbReference type="InterPro" id="IPR015020">
    <property type="entry name" value="Rv2525c-like_Glyco_Hydro-like"/>
</dbReference>
<evidence type="ECO:0000259" key="2">
    <source>
        <dbReference type="Pfam" id="PF01471"/>
    </source>
</evidence>
<reference evidence="4 5" key="1">
    <citation type="submission" date="2024-08" db="EMBL/GenBank/DDBJ databases">
        <authorList>
            <person name="Arias E."/>
        </authorList>
    </citation>
    <scope>NUCLEOTIDE SEQUENCE [LARGE SCALE GENOMIC DNA]</scope>
    <source>
        <strain evidence="4 5">FAM 24106</strain>
    </source>
</reference>
<dbReference type="InterPro" id="IPR036366">
    <property type="entry name" value="PGBDSf"/>
</dbReference>